<protein>
    <submittedName>
        <fullName evidence="3">Reverse transcriptase-rnase h-integrase</fullName>
    </submittedName>
</protein>
<feature type="compositionally biased region" description="Polar residues" evidence="1">
    <location>
        <begin position="104"/>
        <end position="113"/>
    </location>
</feature>
<accession>A0A0W0GD40</accession>
<comment type="caution">
    <text evidence="3">The sequence shown here is derived from an EMBL/GenBank/DDBJ whole genome shotgun (WGS) entry which is preliminary data.</text>
</comment>
<reference evidence="3 4" key="1">
    <citation type="submission" date="2015-12" db="EMBL/GenBank/DDBJ databases">
        <title>Draft genome sequence of Moniliophthora roreri, the causal agent of frosty pod rot of cacao.</title>
        <authorList>
            <person name="Aime M.C."/>
            <person name="Diaz-Valderrama J.R."/>
            <person name="Kijpornyongpan T."/>
            <person name="Phillips-Mora W."/>
        </authorList>
    </citation>
    <scope>NUCLEOTIDE SEQUENCE [LARGE SCALE GENOMIC DNA]</scope>
    <source>
        <strain evidence="3 4">MCA 2952</strain>
    </source>
</reference>
<name>A0A0W0GD40_MONRR</name>
<dbReference type="Pfam" id="PF03732">
    <property type="entry name" value="Retrotrans_gag"/>
    <property type="match status" value="1"/>
</dbReference>
<dbReference type="AlphaFoldDB" id="A0A0W0GD40"/>
<feature type="compositionally biased region" description="Basic and acidic residues" evidence="1">
    <location>
        <begin position="143"/>
        <end position="156"/>
    </location>
</feature>
<keyword evidence="3" id="KW-0808">Transferase</keyword>
<gene>
    <name evidence="3" type="ORF">WG66_941</name>
</gene>
<dbReference type="Proteomes" id="UP000054988">
    <property type="component" value="Unassembled WGS sequence"/>
</dbReference>
<keyword evidence="3" id="KW-0548">Nucleotidyltransferase</keyword>
<dbReference type="EMBL" id="LATX01000331">
    <property type="protein sequence ID" value="KTB46486.1"/>
    <property type="molecule type" value="Genomic_DNA"/>
</dbReference>
<feature type="domain" description="Retrotransposon gag" evidence="2">
    <location>
        <begin position="226"/>
        <end position="295"/>
    </location>
</feature>
<dbReference type="InterPro" id="IPR005162">
    <property type="entry name" value="Retrotrans_gag_dom"/>
</dbReference>
<dbReference type="GO" id="GO:0003964">
    <property type="term" value="F:RNA-directed DNA polymerase activity"/>
    <property type="evidence" value="ECO:0007669"/>
    <property type="project" value="UniProtKB-KW"/>
</dbReference>
<feature type="region of interest" description="Disordered" evidence="1">
    <location>
        <begin position="129"/>
        <end position="157"/>
    </location>
</feature>
<evidence type="ECO:0000259" key="2">
    <source>
        <dbReference type="Pfam" id="PF03732"/>
    </source>
</evidence>
<sequence length="396" mass="45429">MPPRTEAQIKRDIAEAEECRCGLQTQSILNPGGPAIPPLTWASCRELLTLSPLLSPMNPVPTETPEECLKTRRTLTLLSIMTGLGEIRSEEETSPSTPKKPELNISNTSLTSAEESDPFQCLLHALKNSPRSTKQPQIEEMSEDKRPSGSRPKVEPMTEEAVIGTAVPVQDMKKFLREVQLYIALNSRAFTTDRAKKLFFLSYMTDGPGEFWKNDKTDLLLTFNPEAEKVSWIDFVEGFKTSFKPLDTALEAQLKLQDLKMKERADEYTYQFSYLAKQTRYNNAAQIIVFKQGLPKSLVLKIMTRPEGMPTNIKDWMNATILFDESYKQAQEYGRTWNEDNGRKPNQNFRKKEEVAIKQISEIDRKEYMKDEKKKEEPKKLTREERYAKIKALVND</sequence>
<feature type="region of interest" description="Disordered" evidence="1">
    <location>
        <begin position="336"/>
        <end position="355"/>
    </location>
</feature>
<evidence type="ECO:0000313" key="3">
    <source>
        <dbReference type="EMBL" id="KTB46486.1"/>
    </source>
</evidence>
<evidence type="ECO:0000256" key="1">
    <source>
        <dbReference type="SAM" id="MobiDB-lite"/>
    </source>
</evidence>
<feature type="region of interest" description="Disordered" evidence="1">
    <location>
        <begin position="84"/>
        <end position="113"/>
    </location>
</feature>
<proteinExistence type="predicted"/>
<organism evidence="3 4">
    <name type="scientific">Moniliophthora roreri</name>
    <name type="common">Frosty pod rot fungus</name>
    <name type="synonym">Monilia roreri</name>
    <dbReference type="NCBI Taxonomy" id="221103"/>
    <lineage>
        <taxon>Eukaryota</taxon>
        <taxon>Fungi</taxon>
        <taxon>Dikarya</taxon>
        <taxon>Basidiomycota</taxon>
        <taxon>Agaricomycotina</taxon>
        <taxon>Agaricomycetes</taxon>
        <taxon>Agaricomycetidae</taxon>
        <taxon>Agaricales</taxon>
        <taxon>Marasmiineae</taxon>
        <taxon>Marasmiaceae</taxon>
        <taxon>Moniliophthora</taxon>
    </lineage>
</organism>
<keyword evidence="3" id="KW-0695">RNA-directed DNA polymerase</keyword>
<evidence type="ECO:0000313" key="4">
    <source>
        <dbReference type="Proteomes" id="UP000054988"/>
    </source>
</evidence>